<dbReference type="EC" id="1.18.1.2" evidence="2"/>
<keyword evidence="8" id="KW-0408">Iron</keyword>
<sequence>MAYVITQSCCNDAGCVSECPVDCIRPAPGQPDFATAEMLYIDPGTCIDCGACVPACPVGAIFAEEDLTAPLRRYAEINATYFQSNPLDADISAPLPAAPSLPRGHDTLRVAVVGSGPAAAYATRALLSNAEVTVDLFEKLPTPGGLVRAGIAPDHQRTKAIGDRFEADRARQTLAYHLNVTVGEHIQPAELLEYHHAVIYAIGAAADRELGIEGERLPGSHSATEFVGWYNGHPDYADHAFDLCAERAVVIGNGNVALDLARILTIDPAELATTDIADHALAALRHSKIREVVVLGRRSPAQAAYTGPELLALSQLRGVDVRVNPRDLRLDATEAAAVQADPAQRLKWSLACDYARADAAGDRRRITLRFLSTPVALRGTNSVQALEYARNTLRRRDGAVIAEPTDTIETIETSLVLRSIGYRGLAIPGVPFDRHRGVIPNDHGRVLDHGDVVPGAYVAGWIKRGPHGVIGTNRADAEETVAALFADFGAGRLATPPRGRAELTQLLAHRQPDLIDGSGWRAIDSAERAEGRANGRPRVKLTDHAALLAAANSTRTTAGRGLP</sequence>
<dbReference type="Gene3D" id="3.30.70.20">
    <property type="match status" value="1"/>
</dbReference>
<dbReference type="SUPFAM" id="SSF54862">
    <property type="entry name" value="4Fe-4S ferredoxins"/>
    <property type="match status" value="1"/>
</dbReference>
<dbReference type="GO" id="GO:0004324">
    <property type="term" value="F:ferredoxin-NADP+ reductase activity"/>
    <property type="evidence" value="ECO:0007669"/>
    <property type="project" value="UniProtKB-EC"/>
</dbReference>
<dbReference type="Pfam" id="PF00037">
    <property type="entry name" value="Fer4"/>
    <property type="match status" value="1"/>
</dbReference>
<evidence type="ECO:0000256" key="2">
    <source>
        <dbReference type="ARBA" id="ARBA00013223"/>
    </source>
</evidence>
<evidence type="ECO:0000256" key="8">
    <source>
        <dbReference type="ARBA" id="ARBA00023004"/>
    </source>
</evidence>
<dbReference type="InterPro" id="IPR017896">
    <property type="entry name" value="4Fe4S_Fe-S-bd"/>
</dbReference>
<evidence type="ECO:0000256" key="5">
    <source>
        <dbReference type="ARBA" id="ARBA00022827"/>
    </source>
</evidence>
<dbReference type="GO" id="GO:0046872">
    <property type="term" value="F:metal ion binding"/>
    <property type="evidence" value="ECO:0007669"/>
    <property type="project" value="UniProtKB-KW"/>
</dbReference>
<dbReference type="PROSITE" id="PS51379">
    <property type="entry name" value="4FE4S_FER_2"/>
    <property type="match status" value="1"/>
</dbReference>
<dbReference type="InterPro" id="IPR055275">
    <property type="entry name" value="Ferredox_Rdtase"/>
</dbReference>
<feature type="domain" description="4Fe-4S ferredoxin-type" evidence="11">
    <location>
        <begin position="37"/>
        <end position="66"/>
    </location>
</feature>
<dbReference type="InterPro" id="IPR017900">
    <property type="entry name" value="4Fe4S_Fe_S_CS"/>
</dbReference>
<dbReference type="PANTHER" id="PTHR48467">
    <property type="entry name" value="GLUTAMATE SYNTHASE 1 [NADH], CHLOROPLASTIC-LIKE"/>
    <property type="match status" value="1"/>
</dbReference>
<dbReference type="InterPro" id="IPR023753">
    <property type="entry name" value="FAD/NAD-binding_dom"/>
</dbReference>
<dbReference type="AlphaFoldDB" id="A0A6G9XRB3"/>
<dbReference type="SUPFAM" id="SSF51971">
    <property type="entry name" value="Nucleotide-binding domain"/>
    <property type="match status" value="2"/>
</dbReference>
<dbReference type="PRINTS" id="PR00419">
    <property type="entry name" value="ADXRDTASE"/>
</dbReference>
<dbReference type="Proteomes" id="UP000501705">
    <property type="component" value="Chromosome"/>
</dbReference>
<dbReference type="PANTHER" id="PTHR48467:SF1">
    <property type="entry name" value="GLUTAMATE SYNTHASE 1 [NADH], CHLOROPLASTIC-LIKE"/>
    <property type="match status" value="1"/>
</dbReference>
<protein>
    <recommendedName>
        <fullName evidence="2">ferredoxin--NADP(+) reductase</fullName>
        <ecNumber evidence="2">1.18.1.2</ecNumber>
    </recommendedName>
</protein>
<dbReference type="Pfam" id="PF07992">
    <property type="entry name" value="Pyr_redox_2"/>
    <property type="match status" value="1"/>
</dbReference>
<comment type="catalytic activity">
    <reaction evidence="10">
        <text>2 reduced [2Fe-2S]-[ferredoxin] + NADP(+) + H(+) = 2 oxidized [2Fe-2S]-[ferredoxin] + NADPH</text>
        <dbReference type="Rhea" id="RHEA:20125"/>
        <dbReference type="Rhea" id="RHEA-COMP:10000"/>
        <dbReference type="Rhea" id="RHEA-COMP:10001"/>
        <dbReference type="ChEBI" id="CHEBI:15378"/>
        <dbReference type="ChEBI" id="CHEBI:33737"/>
        <dbReference type="ChEBI" id="CHEBI:33738"/>
        <dbReference type="ChEBI" id="CHEBI:57783"/>
        <dbReference type="ChEBI" id="CHEBI:58349"/>
        <dbReference type="EC" id="1.18.1.2"/>
    </reaction>
</comment>
<dbReference type="Gene3D" id="3.50.50.60">
    <property type="entry name" value="FAD/NAD(P)-binding domain"/>
    <property type="match status" value="1"/>
</dbReference>
<evidence type="ECO:0000313" key="12">
    <source>
        <dbReference type="EMBL" id="QIS03390.1"/>
    </source>
</evidence>
<keyword evidence="6" id="KW-0521">NADP</keyword>
<dbReference type="RefSeq" id="WP_167462458.1">
    <property type="nucleotide sequence ID" value="NZ_CP046171.1"/>
</dbReference>
<evidence type="ECO:0000256" key="9">
    <source>
        <dbReference type="ARBA" id="ARBA00023014"/>
    </source>
</evidence>
<keyword evidence="7" id="KW-0560">Oxidoreductase</keyword>
<name>A0A6G9XRB3_NOCBR</name>
<dbReference type="PROSITE" id="PS00198">
    <property type="entry name" value="4FE4S_FER_1"/>
    <property type="match status" value="1"/>
</dbReference>
<dbReference type="InterPro" id="IPR036188">
    <property type="entry name" value="FAD/NAD-bd_sf"/>
</dbReference>
<evidence type="ECO:0000256" key="7">
    <source>
        <dbReference type="ARBA" id="ARBA00023002"/>
    </source>
</evidence>
<keyword evidence="3" id="KW-0285">Flavoprotein</keyword>
<evidence type="ECO:0000256" key="10">
    <source>
        <dbReference type="ARBA" id="ARBA00047776"/>
    </source>
</evidence>
<evidence type="ECO:0000256" key="1">
    <source>
        <dbReference type="ARBA" id="ARBA00001974"/>
    </source>
</evidence>
<evidence type="ECO:0000256" key="4">
    <source>
        <dbReference type="ARBA" id="ARBA00022723"/>
    </source>
</evidence>
<proteinExistence type="predicted"/>
<evidence type="ECO:0000256" key="6">
    <source>
        <dbReference type="ARBA" id="ARBA00022857"/>
    </source>
</evidence>
<dbReference type="EMBL" id="CP046171">
    <property type="protein sequence ID" value="QIS03390.1"/>
    <property type="molecule type" value="Genomic_DNA"/>
</dbReference>
<keyword evidence="5" id="KW-0274">FAD</keyword>
<reference evidence="12 13" key="1">
    <citation type="journal article" date="2019" name="ACS Chem. Biol.">
        <title>Identification and Mobilization of a Cryptic Antibiotic Biosynthesis Gene Locus from a Human-Pathogenic Nocardia Isolate.</title>
        <authorList>
            <person name="Herisse M."/>
            <person name="Ishida K."/>
            <person name="Porter J.L."/>
            <person name="Howden B."/>
            <person name="Hertweck C."/>
            <person name="Stinear T.P."/>
            <person name="Pidot S.J."/>
        </authorList>
    </citation>
    <scope>NUCLEOTIDE SEQUENCE [LARGE SCALE GENOMIC DNA]</scope>
    <source>
        <strain evidence="12 13">AUSMDU00024985</strain>
    </source>
</reference>
<evidence type="ECO:0000259" key="11">
    <source>
        <dbReference type="PROSITE" id="PS51379"/>
    </source>
</evidence>
<keyword evidence="9" id="KW-0411">Iron-sulfur</keyword>
<gene>
    <name evidence="12" type="ORF">F5X71_14620</name>
</gene>
<comment type="cofactor">
    <cofactor evidence="1">
        <name>FAD</name>
        <dbReference type="ChEBI" id="CHEBI:57692"/>
    </cofactor>
</comment>
<accession>A0A6G9XRB3</accession>
<evidence type="ECO:0000256" key="3">
    <source>
        <dbReference type="ARBA" id="ARBA00022630"/>
    </source>
</evidence>
<dbReference type="GO" id="GO:0051536">
    <property type="term" value="F:iron-sulfur cluster binding"/>
    <property type="evidence" value="ECO:0007669"/>
    <property type="project" value="UniProtKB-KW"/>
</dbReference>
<evidence type="ECO:0000313" key="13">
    <source>
        <dbReference type="Proteomes" id="UP000501705"/>
    </source>
</evidence>
<keyword evidence="4" id="KW-0479">Metal-binding</keyword>
<dbReference type="Gene3D" id="3.40.50.720">
    <property type="entry name" value="NAD(P)-binding Rossmann-like Domain"/>
    <property type="match status" value="1"/>
</dbReference>
<organism evidence="12 13">
    <name type="scientific">Nocardia brasiliensis</name>
    <dbReference type="NCBI Taxonomy" id="37326"/>
    <lineage>
        <taxon>Bacteria</taxon>
        <taxon>Bacillati</taxon>
        <taxon>Actinomycetota</taxon>
        <taxon>Actinomycetes</taxon>
        <taxon>Mycobacteriales</taxon>
        <taxon>Nocardiaceae</taxon>
        <taxon>Nocardia</taxon>
    </lineage>
</organism>